<keyword evidence="4" id="KW-1185">Reference proteome</keyword>
<feature type="compositionally biased region" description="Low complexity" evidence="1">
    <location>
        <begin position="22"/>
        <end position="42"/>
    </location>
</feature>
<feature type="chain" id="PRO_5045763582" description="DUF2884 family protein" evidence="2">
    <location>
        <begin position="30"/>
        <end position="253"/>
    </location>
</feature>
<reference evidence="3 4" key="1">
    <citation type="submission" date="2023-07" db="EMBL/GenBank/DDBJ databases">
        <title>Sorghum-associated microbial communities from plants grown in Nebraska, USA.</title>
        <authorList>
            <person name="Schachtman D."/>
        </authorList>
    </citation>
    <scope>NUCLEOTIDE SEQUENCE [LARGE SCALE GENOMIC DNA]</scope>
    <source>
        <strain evidence="3 4">BE187</strain>
    </source>
</reference>
<dbReference type="EMBL" id="JAVDVW010000001">
    <property type="protein sequence ID" value="MDR7098767.1"/>
    <property type="molecule type" value="Genomic_DNA"/>
</dbReference>
<keyword evidence="2" id="KW-0732">Signal</keyword>
<sequence>MNRIRTFACTALVASLAACQGSAPSTSTASKPPASTTQPTSSLGKMVDKEIRQAREKLATENVSVGSVHVHGNHSGVNISTDDNDNLPKAEITPKGDLLIEGKAVAINADQRALLMEYRAHIIGIAESGMDIGMQGADLAAKAVGEAFKGIFSGKSEQDIEKSVEAEAAGIKMAAAKLCGRLPDMMASQQKVAAAVPEFKPYATMTKEDIEDCFEESKQHANSSMNAAERAAAAATEANTQTKAATKAPTKSN</sequence>
<accession>A0ABU1VMR2</accession>
<dbReference type="InterPro" id="IPR021307">
    <property type="entry name" value="DUF2884"/>
</dbReference>
<evidence type="ECO:0000313" key="4">
    <source>
        <dbReference type="Proteomes" id="UP001267878"/>
    </source>
</evidence>
<feature type="compositionally biased region" description="Low complexity" evidence="1">
    <location>
        <begin position="221"/>
        <end position="253"/>
    </location>
</feature>
<dbReference type="Proteomes" id="UP001267878">
    <property type="component" value="Unassembled WGS sequence"/>
</dbReference>
<evidence type="ECO:0008006" key="5">
    <source>
        <dbReference type="Google" id="ProtNLM"/>
    </source>
</evidence>
<evidence type="ECO:0000256" key="2">
    <source>
        <dbReference type="SAM" id="SignalP"/>
    </source>
</evidence>
<organism evidence="3 4">
    <name type="scientific">Agrilutibacter niabensis</name>
    <dbReference type="NCBI Taxonomy" id="380628"/>
    <lineage>
        <taxon>Bacteria</taxon>
        <taxon>Pseudomonadati</taxon>
        <taxon>Pseudomonadota</taxon>
        <taxon>Gammaproteobacteria</taxon>
        <taxon>Lysobacterales</taxon>
        <taxon>Lysobacteraceae</taxon>
        <taxon>Agrilutibacter</taxon>
    </lineage>
</organism>
<protein>
    <recommendedName>
        <fullName evidence="5">DUF2884 family protein</fullName>
    </recommendedName>
</protein>
<dbReference type="Pfam" id="PF11101">
    <property type="entry name" value="DUF2884"/>
    <property type="match status" value="1"/>
</dbReference>
<feature type="region of interest" description="Disordered" evidence="1">
    <location>
        <begin position="215"/>
        <end position="253"/>
    </location>
</feature>
<feature type="signal peptide" evidence="2">
    <location>
        <begin position="1"/>
        <end position="29"/>
    </location>
</feature>
<proteinExistence type="predicted"/>
<name>A0ABU1VMR2_9GAMM</name>
<evidence type="ECO:0000313" key="3">
    <source>
        <dbReference type="EMBL" id="MDR7098767.1"/>
    </source>
</evidence>
<comment type="caution">
    <text evidence="3">The sequence shown here is derived from an EMBL/GenBank/DDBJ whole genome shotgun (WGS) entry which is preliminary data.</text>
</comment>
<gene>
    <name evidence="3" type="ORF">J2X04_001114</name>
</gene>
<dbReference type="PROSITE" id="PS51257">
    <property type="entry name" value="PROKAR_LIPOPROTEIN"/>
    <property type="match status" value="1"/>
</dbReference>
<feature type="region of interest" description="Disordered" evidence="1">
    <location>
        <begin position="22"/>
        <end position="46"/>
    </location>
</feature>
<dbReference type="RefSeq" id="WP_310052846.1">
    <property type="nucleotide sequence ID" value="NZ_JAVDVW010000001.1"/>
</dbReference>
<evidence type="ECO:0000256" key="1">
    <source>
        <dbReference type="SAM" id="MobiDB-lite"/>
    </source>
</evidence>